<evidence type="ECO:0000313" key="2">
    <source>
        <dbReference type="Proteomes" id="UP000030013"/>
    </source>
</evidence>
<keyword evidence="2" id="KW-1185">Reference proteome</keyword>
<sequence>MLPAPAKKALGATIDVGRDAVSKATRAALDHTPESVKKAATGTFDAVLVPTLRNVVTLLELLNEWVVELTDPESVLAYHRERGRNISSLEELRELDLRLLDECTNGMALRWQTIGAGEGAALGSLAMIPVPVVGSAVAIGLDLVVMQALTAAIATRVCYAYGYDPSDPGIRNMVDRMVARSYRDQAVKVRSVRQASSAFDAAKGRVNWSKKLREDHRLMAAVEKLLKSAGGGKRVPVKNARMGMPLISAIAGAATNSYVLGDTVTQARHYGATVLLADKYGLALPDSLRRNMAEDDGEDETQA</sequence>
<evidence type="ECO:0008006" key="3">
    <source>
        <dbReference type="Google" id="ProtNLM"/>
    </source>
</evidence>
<reference evidence="1 2" key="1">
    <citation type="submission" date="2013-08" db="EMBL/GenBank/DDBJ databases">
        <title>The genome sequence of Knoellia aerolata.</title>
        <authorList>
            <person name="Zhu W."/>
            <person name="Wang G."/>
        </authorList>
    </citation>
    <scope>NUCLEOTIDE SEQUENCE [LARGE SCALE GENOMIC DNA]</scope>
    <source>
        <strain evidence="1 2">DSM 18566</strain>
    </source>
</reference>
<protein>
    <recommendedName>
        <fullName evidence="3">EcsC family protein</fullName>
    </recommendedName>
</protein>
<proteinExistence type="predicted"/>
<dbReference type="AlphaFoldDB" id="A0A0A0K081"/>
<organism evidence="1 2">
    <name type="scientific">Knoellia aerolata DSM 18566</name>
    <dbReference type="NCBI Taxonomy" id="1385519"/>
    <lineage>
        <taxon>Bacteria</taxon>
        <taxon>Bacillati</taxon>
        <taxon>Actinomycetota</taxon>
        <taxon>Actinomycetes</taxon>
        <taxon>Micrococcales</taxon>
        <taxon>Intrasporangiaceae</taxon>
        <taxon>Knoellia</taxon>
    </lineage>
</organism>
<accession>A0A0A0K081</accession>
<dbReference type="STRING" id="1385519.N801_08905"/>
<dbReference type="EMBL" id="AVPL01000022">
    <property type="protein sequence ID" value="KGN41191.1"/>
    <property type="molecule type" value="Genomic_DNA"/>
</dbReference>
<comment type="caution">
    <text evidence="1">The sequence shown here is derived from an EMBL/GenBank/DDBJ whole genome shotgun (WGS) entry which is preliminary data.</text>
</comment>
<dbReference type="Proteomes" id="UP000030013">
    <property type="component" value="Unassembled WGS sequence"/>
</dbReference>
<gene>
    <name evidence="1" type="ORF">N801_08905</name>
</gene>
<dbReference type="eggNOG" id="ENOG5030S8C">
    <property type="taxonomic scope" value="Bacteria"/>
</dbReference>
<evidence type="ECO:0000313" key="1">
    <source>
        <dbReference type="EMBL" id="KGN41191.1"/>
    </source>
</evidence>
<name>A0A0A0K081_9MICO</name>